<comment type="caution">
    <text evidence="1">The sequence shown here is derived from an EMBL/GenBank/DDBJ whole genome shotgun (WGS) entry which is preliminary data.</text>
</comment>
<protein>
    <submittedName>
        <fullName evidence="1">Uncharacterized protein</fullName>
    </submittedName>
</protein>
<evidence type="ECO:0000313" key="1">
    <source>
        <dbReference type="EMBL" id="KZS09776.1"/>
    </source>
</evidence>
<gene>
    <name evidence="1" type="ORF">APZ42_025919</name>
</gene>
<evidence type="ECO:0000313" key="2">
    <source>
        <dbReference type="Proteomes" id="UP000076858"/>
    </source>
</evidence>
<reference evidence="1 2" key="1">
    <citation type="submission" date="2016-03" db="EMBL/GenBank/DDBJ databases">
        <title>EvidentialGene: Evidence-directed Construction of Genes on Genomes.</title>
        <authorList>
            <person name="Gilbert D.G."/>
            <person name="Choi J.-H."/>
            <person name="Mockaitis K."/>
            <person name="Colbourne J."/>
            <person name="Pfrender M."/>
        </authorList>
    </citation>
    <scope>NUCLEOTIDE SEQUENCE [LARGE SCALE GENOMIC DNA]</scope>
    <source>
        <strain evidence="1 2">Xinb3</strain>
        <tissue evidence="1">Complete organism</tissue>
    </source>
</reference>
<keyword evidence="2" id="KW-1185">Reference proteome</keyword>
<sequence>MRLMVTFIPQVLVEMFTSNCWNRSLCISIHRLARLLNFNDTLVPDENGRMFLSSKLRLNVRFGPQGQSILWYKGFRN</sequence>
<dbReference type="AlphaFoldDB" id="A0A164SMV3"/>
<dbReference type="Proteomes" id="UP000076858">
    <property type="component" value="Unassembled WGS sequence"/>
</dbReference>
<dbReference type="EMBL" id="LRGB01001987">
    <property type="protein sequence ID" value="KZS09776.1"/>
    <property type="molecule type" value="Genomic_DNA"/>
</dbReference>
<proteinExistence type="predicted"/>
<name>A0A164SMV3_9CRUS</name>
<accession>A0A164SMV3</accession>
<organism evidence="1 2">
    <name type="scientific">Daphnia magna</name>
    <dbReference type="NCBI Taxonomy" id="35525"/>
    <lineage>
        <taxon>Eukaryota</taxon>
        <taxon>Metazoa</taxon>
        <taxon>Ecdysozoa</taxon>
        <taxon>Arthropoda</taxon>
        <taxon>Crustacea</taxon>
        <taxon>Branchiopoda</taxon>
        <taxon>Diplostraca</taxon>
        <taxon>Cladocera</taxon>
        <taxon>Anomopoda</taxon>
        <taxon>Daphniidae</taxon>
        <taxon>Daphnia</taxon>
    </lineage>
</organism>